<dbReference type="InterPro" id="IPR005546">
    <property type="entry name" value="Autotransporte_beta"/>
</dbReference>
<evidence type="ECO:0000313" key="3">
    <source>
        <dbReference type="Proteomes" id="UP000515480"/>
    </source>
</evidence>
<sequence length="299" mass="31658">MTGTAAFLGASGDLIAGGGMTIASAEAAGASGFAPFAAVGGSSLRHETGSHVNVRGMNLAVGFSREVMRGDDRILFGPIVEYGRGSYDSYLDDGTHGEGNTHYVGGGAFLRQEKKGGMFYEGSLRFGRMSTDYEADLPVGGITRRASYDTDANYIGAHLGVGHTAKAANGTERDLYLRYFYTRQNGSSATLSTGDSYDFHAVESHRLRTGARWTIPQGSGALILGTSLQYEFKGDAGATYHTGGFSYDTPSPSLKGLSGSLELGYRANLSKRATADLSVEGWAGKQRGVTFKAGLDWRF</sequence>
<organism evidence="2 3">
    <name type="scientific">Selenomonas timonae</name>
    <dbReference type="NCBI Taxonomy" id="2754044"/>
    <lineage>
        <taxon>Bacteria</taxon>
        <taxon>Bacillati</taxon>
        <taxon>Bacillota</taxon>
        <taxon>Negativicutes</taxon>
        <taxon>Selenomonadales</taxon>
        <taxon>Selenomonadaceae</taxon>
        <taxon>Selenomonas</taxon>
    </lineage>
</organism>
<dbReference type="Pfam" id="PF03797">
    <property type="entry name" value="Autotransporter"/>
    <property type="match status" value="1"/>
</dbReference>
<dbReference type="Proteomes" id="UP000515480">
    <property type="component" value="Chromosome"/>
</dbReference>
<feature type="domain" description="Autotransporter" evidence="1">
    <location>
        <begin position="28"/>
        <end position="299"/>
    </location>
</feature>
<dbReference type="SMART" id="SM00869">
    <property type="entry name" value="Autotransporter"/>
    <property type="match status" value="1"/>
</dbReference>
<accession>A0A7G7VMS7</accession>
<protein>
    <submittedName>
        <fullName evidence="2">Autotransporter outer membrane beta-barrel domain-containing protein</fullName>
    </submittedName>
</protein>
<dbReference type="KEGG" id="stim:H1B31_02655"/>
<reference evidence="2 3" key="1">
    <citation type="submission" date="2020-07" db="EMBL/GenBank/DDBJ databases">
        <title>Complete genome and description of Selenomonas timonensis sp. nov., a new bacterium isolated from a gingivitis subject.</title>
        <authorList>
            <person name="Antezack A."/>
        </authorList>
    </citation>
    <scope>NUCLEOTIDE SEQUENCE [LARGE SCALE GENOMIC DNA]</scope>
    <source>
        <strain evidence="2 3">Marseille-Q3039</strain>
    </source>
</reference>
<proteinExistence type="predicted"/>
<dbReference type="SUPFAM" id="SSF103515">
    <property type="entry name" value="Autotransporter"/>
    <property type="match status" value="1"/>
</dbReference>
<dbReference type="EMBL" id="CP060204">
    <property type="protein sequence ID" value="QNH55420.1"/>
    <property type="molecule type" value="Genomic_DNA"/>
</dbReference>
<dbReference type="PROSITE" id="PS51208">
    <property type="entry name" value="AUTOTRANSPORTER"/>
    <property type="match status" value="1"/>
</dbReference>
<dbReference type="Gene3D" id="2.40.128.130">
    <property type="entry name" value="Autotransporter beta-domain"/>
    <property type="match status" value="1"/>
</dbReference>
<dbReference type="AlphaFoldDB" id="A0A7G7VMS7"/>
<dbReference type="InterPro" id="IPR036709">
    <property type="entry name" value="Autotransporte_beta_dom_sf"/>
</dbReference>
<keyword evidence="3" id="KW-1185">Reference proteome</keyword>
<evidence type="ECO:0000313" key="2">
    <source>
        <dbReference type="EMBL" id="QNH55420.1"/>
    </source>
</evidence>
<evidence type="ECO:0000259" key="1">
    <source>
        <dbReference type="PROSITE" id="PS51208"/>
    </source>
</evidence>
<gene>
    <name evidence="2" type="ORF">H1B31_02655</name>
</gene>
<name>A0A7G7VMS7_9FIRM</name>